<evidence type="ECO:0000256" key="5">
    <source>
        <dbReference type="ARBA" id="ARBA00022525"/>
    </source>
</evidence>
<dbReference type="SMART" id="SM00636">
    <property type="entry name" value="Glyco_18"/>
    <property type="match status" value="1"/>
</dbReference>
<keyword evidence="16" id="KW-1185">Reference proteome</keyword>
<evidence type="ECO:0000256" key="11">
    <source>
        <dbReference type="RuleBase" id="RU000489"/>
    </source>
</evidence>
<comment type="subcellular location">
    <subcellularLocation>
        <location evidence="2">Secreted</location>
    </subcellularLocation>
</comment>
<dbReference type="PROSITE" id="PS01095">
    <property type="entry name" value="GH18_1"/>
    <property type="match status" value="1"/>
</dbReference>
<keyword evidence="9 11" id="KW-0326">Glycosidase</keyword>
<comment type="caution">
    <text evidence="15">The sequence shown here is derived from an EMBL/GenBank/DDBJ whole genome shotgun (WGS) entry which is preliminary data.</text>
</comment>
<dbReference type="InterPro" id="IPR001579">
    <property type="entry name" value="Glyco_hydro_18_chit_AS"/>
</dbReference>
<comment type="similarity">
    <text evidence="3">Belongs to the glycosyl hydrolase 18 family. Chitinase class V subfamily.</text>
</comment>
<dbReference type="InterPro" id="IPR001223">
    <property type="entry name" value="Glyco_hydro18_cat"/>
</dbReference>
<comment type="catalytic activity">
    <reaction evidence="1">
        <text>Random endo-hydrolysis of N-acetyl-beta-D-glucosaminide (1-&gt;4)-beta-linkages in chitin and chitodextrins.</text>
        <dbReference type="EC" id="3.2.1.14"/>
    </reaction>
</comment>
<dbReference type="InterPro" id="IPR017853">
    <property type="entry name" value="GH"/>
</dbReference>
<dbReference type="InterPro" id="IPR011583">
    <property type="entry name" value="Chitinase_II/V-like_cat"/>
</dbReference>
<dbReference type="GO" id="GO:0000272">
    <property type="term" value="P:polysaccharide catabolic process"/>
    <property type="evidence" value="ECO:0007669"/>
    <property type="project" value="UniProtKB-KW"/>
</dbReference>
<evidence type="ECO:0000256" key="10">
    <source>
        <dbReference type="ARBA" id="ARBA00023326"/>
    </source>
</evidence>
<evidence type="ECO:0000256" key="13">
    <source>
        <dbReference type="SAM" id="SignalP"/>
    </source>
</evidence>
<organism evidence="15 16">
    <name type="scientific">Ophiocordyceps polyrhachis-furcata BCC 54312</name>
    <dbReference type="NCBI Taxonomy" id="1330021"/>
    <lineage>
        <taxon>Eukaryota</taxon>
        <taxon>Fungi</taxon>
        <taxon>Dikarya</taxon>
        <taxon>Ascomycota</taxon>
        <taxon>Pezizomycotina</taxon>
        <taxon>Sordariomycetes</taxon>
        <taxon>Hypocreomycetidae</taxon>
        <taxon>Hypocreales</taxon>
        <taxon>Ophiocordycipitaceae</taxon>
        <taxon>Ophiocordyceps</taxon>
    </lineage>
</organism>
<proteinExistence type="inferred from homology"/>
<evidence type="ECO:0000256" key="7">
    <source>
        <dbReference type="ARBA" id="ARBA00023024"/>
    </source>
</evidence>
<feature type="chain" id="PRO_5016793083" description="chitinase" evidence="13">
    <location>
        <begin position="19"/>
        <end position="535"/>
    </location>
</feature>
<dbReference type="PANTHER" id="PTHR11177:SF384">
    <property type="entry name" value="CHITINASE"/>
    <property type="match status" value="1"/>
</dbReference>
<dbReference type="InterPro" id="IPR029070">
    <property type="entry name" value="Chitinase_insertion_sf"/>
</dbReference>
<evidence type="ECO:0000256" key="2">
    <source>
        <dbReference type="ARBA" id="ARBA00004613"/>
    </source>
</evidence>
<name>A0A367LMJ2_9HYPO</name>
<dbReference type="AlphaFoldDB" id="A0A367LMJ2"/>
<keyword evidence="7" id="KW-0146">Chitin degradation</keyword>
<feature type="compositionally biased region" description="Polar residues" evidence="12">
    <location>
        <begin position="65"/>
        <end position="77"/>
    </location>
</feature>
<feature type="signal peptide" evidence="13">
    <location>
        <begin position="1"/>
        <end position="18"/>
    </location>
</feature>
<feature type="domain" description="GH18" evidence="14">
    <location>
        <begin position="158"/>
        <end position="510"/>
    </location>
</feature>
<dbReference type="GO" id="GO:0006032">
    <property type="term" value="P:chitin catabolic process"/>
    <property type="evidence" value="ECO:0007669"/>
    <property type="project" value="UniProtKB-KW"/>
</dbReference>
<keyword evidence="8" id="KW-0119">Carbohydrate metabolism</keyword>
<dbReference type="EC" id="3.2.1.14" evidence="4"/>
<evidence type="ECO:0000259" key="14">
    <source>
        <dbReference type="PROSITE" id="PS51910"/>
    </source>
</evidence>
<dbReference type="EMBL" id="LKCN02000002">
    <property type="protein sequence ID" value="RCI15665.1"/>
    <property type="molecule type" value="Genomic_DNA"/>
</dbReference>
<dbReference type="STRING" id="1330021.A0A367LMJ2"/>
<keyword evidence="10" id="KW-0624">Polysaccharide degradation</keyword>
<dbReference type="GO" id="GO:0008843">
    <property type="term" value="F:endochitinase activity"/>
    <property type="evidence" value="ECO:0007669"/>
    <property type="project" value="UniProtKB-EC"/>
</dbReference>
<dbReference type="GO" id="GO:0008061">
    <property type="term" value="F:chitin binding"/>
    <property type="evidence" value="ECO:0007669"/>
    <property type="project" value="InterPro"/>
</dbReference>
<evidence type="ECO:0000256" key="1">
    <source>
        <dbReference type="ARBA" id="ARBA00000822"/>
    </source>
</evidence>
<keyword evidence="5" id="KW-0964">Secreted</keyword>
<reference evidence="15 16" key="1">
    <citation type="journal article" date="2015" name="BMC Genomics">
        <title>Insights from the genome of Ophiocordyceps polyrhachis-furcata to pathogenicity and host specificity in insect fungi.</title>
        <authorList>
            <person name="Wichadakul D."/>
            <person name="Kobmoo N."/>
            <person name="Ingsriswang S."/>
            <person name="Tangphatsornruang S."/>
            <person name="Chantasingh D."/>
            <person name="Luangsa-ard J.J."/>
            <person name="Eurwilaichitr L."/>
        </authorList>
    </citation>
    <scope>NUCLEOTIDE SEQUENCE [LARGE SCALE GENOMIC DNA]</scope>
    <source>
        <strain evidence="15 16">BCC 54312</strain>
    </source>
</reference>
<sequence length="535" mass="57774">MFQPLLLTLLLLGRIAAGSDYDDDACPSDPSNGAPSKQGVGHAYAAGGHHRPVDLGSEVPPDVSRASTSNAQAHKVQGQANPYQVSVSAAAVHNVVGGPWTNSSHSEPAAENPASLTTMTTAIKPPASLVAPQAQRSKAAAAHHPAVPASKSQPFQLPAASIYGDAKYEMKQVPADNVTHLFYAFAVVNKTGGVISYDPNADIGSVSGNKVHGCVEQMFALKHEHRYLKTILSIGGWRASQEGQFKPVVTDEGRKEFVTSAVALMNDWGMDGLDIDWEYPQNEEEAVALKKLLQACREELDHLQTSQKQSYHYLLTAATPAGPSRYNLMNLAEMDPYLDGWNLMAYDYAGSWDDKTGHQANLYADARNPDATQFSTDKAVRDYIARNVTANKIRLGLPLYGRTFANTAGLGKAFVGTGVPEANAGVMLYREIPTSGSGSHVQVSKDVGAAWSYDEGKRMLVSHDTVQSTQFKAEYVRKLNLGGAFFWEASGDKTGPDSLVNTMAGELSALEKTKNQLSYPNSRYDNIRNGMPNRR</sequence>
<evidence type="ECO:0000313" key="15">
    <source>
        <dbReference type="EMBL" id="RCI15665.1"/>
    </source>
</evidence>
<dbReference type="Pfam" id="PF00704">
    <property type="entry name" value="Glyco_hydro_18"/>
    <property type="match status" value="1"/>
</dbReference>
<gene>
    <name evidence="15" type="ORF">L249_3376</name>
</gene>
<evidence type="ECO:0000256" key="9">
    <source>
        <dbReference type="ARBA" id="ARBA00023295"/>
    </source>
</evidence>
<dbReference type="PANTHER" id="PTHR11177">
    <property type="entry name" value="CHITINASE"/>
    <property type="match status" value="1"/>
</dbReference>
<dbReference type="PROSITE" id="PS51910">
    <property type="entry name" value="GH18_2"/>
    <property type="match status" value="1"/>
</dbReference>
<feature type="region of interest" description="Disordered" evidence="12">
    <location>
        <begin position="23"/>
        <end position="77"/>
    </location>
</feature>
<accession>A0A367LMJ2</accession>
<dbReference type="InterPro" id="IPR050314">
    <property type="entry name" value="Glycosyl_Hydrlase_18"/>
</dbReference>
<evidence type="ECO:0000313" key="16">
    <source>
        <dbReference type="Proteomes" id="UP000253664"/>
    </source>
</evidence>
<evidence type="ECO:0000256" key="8">
    <source>
        <dbReference type="ARBA" id="ARBA00023277"/>
    </source>
</evidence>
<feature type="region of interest" description="Disordered" evidence="12">
    <location>
        <begin position="130"/>
        <end position="152"/>
    </location>
</feature>
<dbReference type="Proteomes" id="UP000253664">
    <property type="component" value="Unassembled WGS sequence"/>
</dbReference>
<dbReference type="OrthoDB" id="4924273at2759"/>
<dbReference type="SUPFAM" id="SSF54556">
    <property type="entry name" value="Chitinase insertion domain"/>
    <property type="match status" value="1"/>
</dbReference>
<keyword evidence="13" id="KW-0732">Signal</keyword>
<evidence type="ECO:0000256" key="4">
    <source>
        <dbReference type="ARBA" id="ARBA00012729"/>
    </source>
</evidence>
<evidence type="ECO:0000256" key="3">
    <source>
        <dbReference type="ARBA" id="ARBA00008682"/>
    </source>
</evidence>
<dbReference type="Gene3D" id="3.10.50.10">
    <property type="match status" value="1"/>
</dbReference>
<protein>
    <recommendedName>
        <fullName evidence="4">chitinase</fullName>
        <ecNumber evidence="4">3.2.1.14</ecNumber>
    </recommendedName>
</protein>
<evidence type="ECO:0000256" key="12">
    <source>
        <dbReference type="SAM" id="MobiDB-lite"/>
    </source>
</evidence>
<dbReference type="CDD" id="cd06548">
    <property type="entry name" value="GH18_chitinase"/>
    <property type="match status" value="1"/>
</dbReference>
<keyword evidence="6 11" id="KW-0378">Hydrolase</keyword>
<dbReference type="Gene3D" id="3.20.20.80">
    <property type="entry name" value="Glycosidases"/>
    <property type="match status" value="1"/>
</dbReference>
<dbReference type="GO" id="GO:0005576">
    <property type="term" value="C:extracellular region"/>
    <property type="evidence" value="ECO:0007669"/>
    <property type="project" value="UniProtKB-SubCell"/>
</dbReference>
<evidence type="ECO:0000256" key="6">
    <source>
        <dbReference type="ARBA" id="ARBA00022801"/>
    </source>
</evidence>
<dbReference type="SUPFAM" id="SSF51445">
    <property type="entry name" value="(Trans)glycosidases"/>
    <property type="match status" value="1"/>
</dbReference>